<dbReference type="Proteomes" id="UP001209570">
    <property type="component" value="Unassembled WGS sequence"/>
</dbReference>
<comment type="caution">
    <text evidence="5">The sequence shown here is derived from an EMBL/GenBank/DDBJ whole genome shotgun (WGS) entry which is preliminary data.</text>
</comment>
<feature type="domain" description="B box-type" evidence="3">
    <location>
        <begin position="91"/>
        <end position="126"/>
    </location>
</feature>
<feature type="region of interest" description="Disordered" evidence="2">
    <location>
        <begin position="140"/>
        <end position="174"/>
    </location>
</feature>
<keyword evidence="1" id="KW-0694">RNA-binding</keyword>
<dbReference type="GO" id="GO:0008270">
    <property type="term" value="F:zinc ion binding"/>
    <property type="evidence" value="ECO:0007669"/>
    <property type="project" value="InterPro"/>
</dbReference>
<evidence type="ECO:0000256" key="1">
    <source>
        <dbReference type="ARBA" id="ARBA00022884"/>
    </source>
</evidence>
<feature type="region of interest" description="Disordered" evidence="2">
    <location>
        <begin position="59"/>
        <end position="89"/>
    </location>
</feature>
<dbReference type="PANTHER" id="PTHR23189">
    <property type="entry name" value="RNA RECOGNITION MOTIF-CONTAINING"/>
    <property type="match status" value="1"/>
</dbReference>
<dbReference type="CDD" id="cd12531">
    <property type="entry name" value="RRM3_MEI2_like"/>
    <property type="match status" value="1"/>
</dbReference>
<evidence type="ECO:0000313" key="6">
    <source>
        <dbReference type="Proteomes" id="UP001209570"/>
    </source>
</evidence>
<evidence type="ECO:0008006" key="7">
    <source>
        <dbReference type="Google" id="ProtNLM"/>
    </source>
</evidence>
<feature type="compositionally biased region" description="Polar residues" evidence="2">
    <location>
        <begin position="156"/>
        <end position="168"/>
    </location>
</feature>
<proteinExistence type="predicted"/>
<dbReference type="InterPro" id="IPR012677">
    <property type="entry name" value="Nucleotide-bd_a/b_plait_sf"/>
</dbReference>
<keyword evidence="6" id="KW-1185">Reference proteome</keyword>
<feature type="domain" description="Mei2-like C-terminal RNA recognition motif" evidence="4">
    <location>
        <begin position="345"/>
        <end position="421"/>
    </location>
</feature>
<dbReference type="InterPro" id="IPR034454">
    <property type="entry name" value="MEI2-like_RRM3"/>
</dbReference>
<protein>
    <recommendedName>
        <fullName evidence="7">B box-type domain-containing protein</fullName>
    </recommendedName>
</protein>
<dbReference type="Pfam" id="PF04059">
    <property type="entry name" value="RRM_2"/>
    <property type="match status" value="1"/>
</dbReference>
<dbReference type="GO" id="GO:0003723">
    <property type="term" value="F:RNA binding"/>
    <property type="evidence" value="ECO:0007669"/>
    <property type="project" value="UniProtKB-KW"/>
</dbReference>
<dbReference type="InterPro" id="IPR000315">
    <property type="entry name" value="Znf_B-box"/>
</dbReference>
<feature type="compositionally biased region" description="Basic and acidic residues" evidence="2">
    <location>
        <begin position="190"/>
        <end position="200"/>
    </location>
</feature>
<dbReference type="Gene3D" id="3.30.70.330">
    <property type="match status" value="1"/>
</dbReference>
<dbReference type="Pfam" id="PF00643">
    <property type="entry name" value="zf-B_box"/>
    <property type="match status" value="1"/>
</dbReference>
<reference evidence="5" key="1">
    <citation type="submission" date="2021-12" db="EMBL/GenBank/DDBJ databases">
        <title>Prjna785345.</title>
        <authorList>
            <person name="Rujirawat T."/>
            <person name="Krajaejun T."/>
        </authorList>
    </citation>
    <scope>NUCLEOTIDE SEQUENCE</scope>
    <source>
        <strain evidence="5">Pi057C3</strain>
    </source>
</reference>
<sequence length="423" mass="47209">MVPRPSDEAIDPRCLCGESACKRCGDCGLAYCAGCCARRHRLGAFIRHEIEELPCKQLPAHNADDENSSRPRSPSPSLEERSGRKDDASLHCEDCGGRPATLRCDACELRFCDSCAVDVHRVGKLQVHVVRGCFVRLKKGSDSTTSNQDERDDETTWPQQHASESSNQDEVHTVDPVDLVGVDELLQDAGDDRSLERRENGGCTALPDAENDSEVDLADPDQEKSPTPPSKSESFGLWGGWSARSFHDRSISLDASDDWRAFESLSIDKQPLSPPTRLSDELPLTSIKESFHSLAFASTASTVFGPLATSRDDFILSGVVFCTFFELKAAIAAVKLWLISGEDKRTTLMIRNIPNKYTQQMLLSEINARHHGKYDFFYLPIDFKNKCNMGYAFINFIDAESIVPFYEEFDSQKWTNFNSEKES</sequence>
<dbReference type="AlphaFoldDB" id="A0AAD5L8M6"/>
<accession>A0AAD5L8M6</accession>
<feature type="compositionally biased region" description="Acidic residues" evidence="2">
    <location>
        <begin position="209"/>
        <end position="220"/>
    </location>
</feature>
<evidence type="ECO:0000259" key="4">
    <source>
        <dbReference type="Pfam" id="PF04059"/>
    </source>
</evidence>
<feature type="compositionally biased region" description="Basic and acidic residues" evidence="2">
    <location>
        <begin position="78"/>
        <end position="89"/>
    </location>
</feature>
<name>A0AAD5L8M6_PYTIN</name>
<dbReference type="EMBL" id="JAKCXM010000551">
    <property type="protein sequence ID" value="KAJ0392939.1"/>
    <property type="molecule type" value="Genomic_DNA"/>
</dbReference>
<dbReference type="InterPro" id="IPR035979">
    <property type="entry name" value="RBD_domain_sf"/>
</dbReference>
<evidence type="ECO:0000259" key="3">
    <source>
        <dbReference type="Pfam" id="PF00643"/>
    </source>
</evidence>
<dbReference type="InterPro" id="IPR007201">
    <property type="entry name" value="Mei2-like_Rrm_C"/>
</dbReference>
<feature type="region of interest" description="Disordered" evidence="2">
    <location>
        <begin position="189"/>
        <end position="236"/>
    </location>
</feature>
<evidence type="ECO:0000256" key="2">
    <source>
        <dbReference type="SAM" id="MobiDB-lite"/>
    </source>
</evidence>
<gene>
    <name evidence="5" type="ORF">P43SY_003254</name>
</gene>
<dbReference type="CDD" id="cd19757">
    <property type="entry name" value="Bbox1"/>
    <property type="match status" value="2"/>
</dbReference>
<dbReference type="SUPFAM" id="SSF54928">
    <property type="entry name" value="RNA-binding domain, RBD"/>
    <property type="match status" value="1"/>
</dbReference>
<organism evidence="5 6">
    <name type="scientific">Pythium insidiosum</name>
    <name type="common">Pythiosis disease agent</name>
    <dbReference type="NCBI Taxonomy" id="114742"/>
    <lineage>
        <taxon>Eukaryota</taxon>
        <taxon>Sar</taxon>
        <taxon>Stramenopiles</taxon>
        <taxon>Oomycota</taxon>
        <taxon>Peronosporomycetes</taxon>
        <taxon>Pythiales</taxon>
        <taxon>Pythiaceae</taxon>
        <taxon>Pythium</taxon>
    </lineage>
</organism>
<evidence type="ECO:0000313" key="5">
    <source>
        <dbReference type="EMBL" id="KAJ0392939.1"/>
    </source>
</evidence>